<evidence type="ECO:0000256" key="4">
    <source>
        <dbReference type="ARBA" id="ARBA00022801"/>
    </source>
</evidence>
<dbReference type="InterPro" id="IPR001563">
    <property type="entry name" value="Peptidase_S10"/>
</dbReference>
<evidence type="ECO:0000313" key="7">
    <source>
        <dbReference type="WBParaSite" id="GPLIN_001429100"/>
    </source>
</evidence>
<reference evidence="7" key="3">
    <citation type="submission" date="2016-06" db="UniProtKB">
        <authorList>
            <consortium name="WormBaseParasite"/>
        </authorList>
    </citation>
    <scope>IDENTIFICATION</scope>
</reference>
<dbReference type="PANTHER" id="PTHR11802:SF418">
    <property type="entry name" value="SERINE CARBOXYPEPTIDASE CTSA-1.1"/>
    <property type="match status" value="1"/>
</dbReference>
<dbReference type="PROSITE" id="PS00131">
    <property type="entry name" value="CARBOXYPEPT_SER_SER"/>
    <property type="match status" value="1"/>
</dbReference>
<dbReference type="InterPro" id="IPR029058">
    <property type="entry name" value="AB_hydrolase_fold"/>
</dbReference>
<dbReference type="Proteomes" id="UP000050741">
    <property type="component" value="Unassembled WGS sequence"/>
</dbReference>
<evidence type="ECO:0000256" key="5">
    <source>
        <dbReference type="RuleBase" id="RU361156"/>
    </source>
</evidence>
<reference evidence="6" key="2">
    <citation type="submission" date="2014-05" db="EMBL/GenBank/DDBJ databases">
        <title>The genome and life-stage specific transcriptomes of Globodera pallida elucidate key aspects of plant parasitism by a cyst nematode.</title>
        <authorList>
            <person name="Cotton J.A."/>
            <person name="Lilley C.J."/>
            <person name="Jones L.M."/>
            <person name="Kikuchi T."/>
            <person name="Reid A.J."/>
            <person name="Thorpe P."/>
            <person name="Tsai I.J."/>
            <person name="Beasley H."/>
            <person name="Blok V."/>
            <person name="Cock P.J.A."/>
            <person name="Van den Akker S.E."/>
            <person name="Holroyd N."/>
            <person name="Hunt M."/>
            <person name="Mantelin S."/>
            <person name="Naghra H."/>
            <person name="Pain A."/>
            <person name="Palomares-Rius J.E."/>
            <person name="Zarowiecki M."/>
            <person name="Berriman M."/>
            <person name="Jones J.T."/>
            <person name="Urwin P.E."/>
        </authorList>
    </citation>
    <scope>NUCLEOTIDE SEQUENCE [LARGE SCALE GENOMIC DNA]</scope>
    <source>
        <strain evidence="6">Lindley</strain>
    </source>
</reference>
<reference evidence="6" key="1">
    <citation type="submission" date="2013-12" db="EMBL/GenBank/DDBJ databases">
        <authorList>
            <person name="Aslett M."/>
        </authorList>
    </citation>
    <scope>NUCLEOTIDE SEQUENCE [LARGE SCALE GENOMIC DNA]</scope>
    <source>
        <strain evidence="6">Lindley</strain>
    </source>
</reference>
<keyword evidence="2 5" id="KW-0121">Carboxypeptidase</keyword>
<dbReference type="Pfam" id="PF00450">
    <property type="entry name" value="Peptidase_S10"/>
    <property type="match status" value="1"/>
</dbReference>
<sequence length="435" mass="48552">MRAYDDLSPFVLKAVDAKLDNASVPSSDLRPLRRKSPGILVDKLRSVALATCTDTDLCTKLTSAGADEIESLPGLGEAPNFKHYSGYLKSADKHLLHYWFVTSQNDPCQDPLVFWFNGGPGCSSLGGLLEELGPYLVNPDGKTLRRNPHSWNKNASVVFIESPVGVGFSYSLDDEQVLSSDESTAQGNYEAVKQFFDKFPLFRTNRVFITGESYAGIYVPTLVAKILDGQAKFPINLKGMAIGNAYVNAAMDTDTLARFAYFHGFVGENNCNLGAQRGECRAKVRDIELFCWRGGLNPYDIYRDCFPHQSKMKAIRRGILRAKALHSNDTNLWQLFEEPILRGVPPCLDQDDVGTYLNNQRVREALHIPPNVPNWDVCSDWIGKLYSTIYSDMSPFVLKAIEADLRVLLYYGDTDMACNFLLGQHFSKQLGIPVF</sequence>
<evidence type="ECO:0000256" key="2">
    <source>
        <dbReference type="ARBA" id="ARBA00022645"/>
    </source>
</evidence>
<evidence type="ECO:0000313" key="6">
    <source>
        <dbReference type="Proteomes" id="UP000050741"/>
    </source>
</evidence>
<keyword evidence="3 5" id="KW-0645">Protease</keyword>
<name>A0A183CN34_GLOPA</name>
<dbReference type="GO" id="GO:0031647">
    <property type="term" value="P:regulation of protein stability"/>
    <property type="evidence" value="ECO:0007669"/>
    <property type="project" value="UniProtKB-ARBA"/>
</dbReference>
<dbReference type="GO" id="GO:0006508">
    <property type="term" value="P:proteolysis"/>
    <property type="evidence" value="ECO:0007669"/>
    <property type="project" value="UniProtKB-KW"/>
</dbReference>
<dbReference type="Gene3D" id="3.40.50.1820">
    <property type="entry name" value="alpha/beta hydrolase"/>
    <property type="match status" value="1"/>
</dbReference>
<dbReference type="GO" id="GO:1904715">
    <property type="term" value="P:negative regulation of chaperone-mediated autophagy"/>
    <property type="evidence" value="ECO:0007669"/>
    <property type="project" value="UniProtKB-ARBA"/>
</dbReference>
<dbReference type="WBParaSite" id="GPLIN_001429100">
    <property type="protein sequence ID" value="GPLIN_001429100"/>
    <property type="gene ID" value="GPLIN_001429100"/>
</dbReference>
<proteinExistence type="inferred from homology"/>
<keyword evidence="4 5" id="KW-0378">Hydrolase</keyword>
<dbReference type="PRINTS" id="PR00724">
    <property type="entry name" value="CRBOXYPTASEC"/>
</dbReference>
<dbReference type="EC" id="3.4.16.-" evidence="5"/>
<keyword evidence="6" id="KW-1185">Reference proteome</keyword>
<dbReference type="SUPFAM" id="SSF53474">
    <property type="entry name" value="alpha/beta-Hydrolases"/>
    <property type="match status" value="1"/>
</dbReference>
<dbReference type="PANTHER" id="PTHR11802">
    <property type="entry name" value="SERINE PROTEASE FAMILY S10 SERINE CARBOXYPEPTIDASE"/>
    <property type="match status" value="1"/>
</dbReference>
<organism evidence="6 7">
    <name type="scientific">Globodera pallida</name>
    <name type="common">Potato cyst nematode worm</name>
    <name type="synonym">Heterodera pallida</name>
    <dbReference type="NCBI Taxonomy" id="36090"/>
    <lineage>
        <taxon>Eukaryota</taxon>
        <taxon>Metazoa</taxon>
        <taxon>Ecdysozoa</taxon>
        <taxon>Nematoda</taxon>
        <taxon>Chromadorea</taxon>
        <taxon>Rhabditida</taxon>
        <taxon>Tylenchina</taxon>
        <taxon>Tylenchomorpha</taxon>
        <taxon>Tylenchoidea</taxon>
        <taxon>Heteroderidae</taxon>
        <taxon>Heteroderinae</taxon>
        <taxon>Globodera</taxon>
    </lineage>
</organism>
<accession>A0A183CN34</accession>
<dbReference type="InterPro" id="IPR018202">
    <property type="entry name" value="Ser_caboxypep_ser_AS"/>
</dbReference>
<evidence type="ECO:0000256" key="1">
    <source>
        <dbReference type="ARBA" id="ARBA00009431"/>
    </source>
</evidence>
<dbReference type="GO" id="GO:0004185">
    <property type="term" value="F:serine-type carboxypeptidase activity"/>
    <property type="evidence" value="ECO:0007669"/>
    <property type="project" value="UniProtKB-UniRule"/>
</dbReference>
<protein>
    <recommendedName>
        <fullName evidence="5">Carboxypeptidase</fullName>
        <ecNumber evidence="5">3.4.16.-</ecNumber>
    </recommendedName>
</protein>
<comment type="similarity">
    <text evidence="1 5">Belongs to the peptidase S10 family.</text>
</comment>
<dbReference type="AlphaFoldDB" id="A0A183CN34"/>
<dbReference type="FunFam" id="3.40.50.1820:FF:000335">
    <property type="entry name" value="Carboxypeptidase"/>
    <property type="match status" value="1"/>
</dbReference>
<evidence type="ECO:0000256" key="3">
    <source>
        <dbReference type="ARBA" id="ARBA00022670"/>
    </source>
</evidence>